<comment type="similarity">
    <text evidence="1">Belongs to the PIGL family.</text>
</comment>
<protein>
    <recommendedName>
        <fullName evidence="2">N-acetylglucosaminylphosphatidylinositol deacetylase</fullName>
        <ecNumber evidence="2">3.5.1.89</ecNumber>
    </recommendedName>
</protein>
<dbReference type="GO" id="GO:0006506">
    <property type="term" value="P:GPI anchor biosynthetic process"/>
    <property type="evidence" value="ECO:0007669"/>
    <property type="project" value="UniProtKB-UniPathway"/>
</dbReference>
<keyword evidence="3" id="KW-0175">Coiled coil</keyword>
<dbReference type="EMBL" id="QUSY01000590">
    <property type="protein sequence ID" value="RHY28403.1"/>
    <property type="molecule type" value="Genomic_DNA"/>
</dbReference>
<evidence type="ECO:0000313" key="6">
    <source>
        <dbReference type="EMBL" id="RHY28403.1"/>
    </source>
</evidence>
<dbReference type="PANTHER" id="PTHR12993:SF11">
    <property type="entry name" value="N-ACETYLGLUCOSAMINYL-PHOSPHATIDYLINOSITOL DE-N-ACETYLASE"/>
    <property type="match status" value="1"/>
</dbReference>
<dbReference type="Pfam" id="PF02585">
    <property type="entry name" value="PIG-L"/>
    <property type="match status" value="1"/>
</dbReference>
<dbReference type="Gene3D" id="3.40.50.10320">
    <property type="entry name" value="LmbE-like"/>
    <property type="match status" value="1"/>
</dbReference>
<dbReference type="AlphaFoldDB" id="A0A418ASY6"/>
<feature type="region of interest" description="Disordered" evidence="4">
    <location>
        <begin position="773"/>
        <end position="796"/>
    </location>
</feature>
<dbReference type="GO" id="GO:0000225">
    <property type="term" value="F:N-acetylglucosaminylphosphatidylinositol deacetylase activity"/>
    <property type="evidence" value="ECO:0007669"/>
    <property type="project" value="UniProtKB-EC"/>
</dbReference>
<feature type="compositionally biased region" description="Polar residues" evidence="4">
    <location>
        <begin position="599"/>
        <end position="608"/>
    </location>
</feature>
<dbReference type="InterPro" id="IPR024078">
    <property type="entry name" value="LmbE-like_dom_sf"/>
</dbReference>
<dbReference type="VEuPathDB" id="FungiDB:H310_08378"/>
<dbReference type="SUPFAM" id="SSF102588">
    <property type="entry name" value="LmbE-like"/>
    <property type="match status" value="1"/>
</dbReference>
<dbReference type="PANTHER" id="PTHR12993">
    <property type="entry name" value="N-ACETYLGLUCOSAMINYL-PHOSPHATIDYLINOSITOL DE-N-ACETYLASE-RELATED"/>
    <property type="match status" value="1"/>
</dbReference>
<evidence type="ECO:0000256" key="5">
    <source>
        <dbReference type="SAM" id="Phobius"/>
    </source>
</evidence>
<keyword evidence="7" id="KW-1185">Reference proteome</keyword>
<feature type="coiled-coil region" evidence="3">
    <location>
        <begin position="861"/>
        <end position="909"/>
    </location>
</feature>
<keyword evidence="5" id="KW-1133">Transmembrane helix</keyword>
<sequence>MQPGSWLAAWGAPGLLASVIVALLVSFFRVARKSRTFVSDLTGRATSAGTKQFLVVIAHPDDESMFFLPLLLNLRAHATFHLLCLSTGELVYCLPRPCLDLSHLAPGNYDGLGSVRTEELATVWKVLRFHPDTLTTLDDPRFQDGMKAVWAPADVAGAVAKYVNRHNIDEIFTFDDYGVSGHPNHISVHYGVKHALTNGLLPSSVRVYQLESTSIWRKYIGALDVIFTAPSSVVQFVSFTPWESYNAMALHSSQFVWFRRLFVLFSRYTYVNTLTQSLVFGGSVYVHKYDATSHNYIAMSDSALGLALMGESTSYRLFCYNRAQEEVVTTPLDVHVKFIPQQDHYVNFYDSTGTQNYSMRFKDDAAVQAFLQAVACIKATLLCRGHGTAAHDGIRNGDGGYAVQLGDIVGMKIQAWLLDAAPSTNPIDIVASTPIMRYVDLDDLHKVKLGDASTEGLIGLSGQVVGMQKGSVRFIYLPSTGSTWILAHAELVKVKKDKRSSASPTSSTASLAATAAITASPMTLPPAVSQDDHDDEHKRDELVTRMAHLSRMGSGHALVLPSTGRRLSQSDLVHQPSQLSDKVPTPIVLTMSQPPPSHASIQSISPSTKPLKGVEETVAAPSSRAPASPPAPNARAPTSPLQIMDPTSQLRQEQESLVAEQEEIQRLRQALNAARQQQHEQLGAAPLLKTPSSNLVPTAMPPQFAPLQLPPSAVYDSYSYGGAPLAPPTSSGFLQQPSPSLPLYGVPPTSSTYTAVPFNPVAPGYAPRPALYSAPSTPSTAPPPTYVSTPNNPNAEVDTTLQRVHRTTLSMEGMLIELQRKMDRVLLSSSSGIASSYSVSPYSRRSEMSSASSSSSLLKSMERALGNLDDLQDANHRLTSQVADLNRHNAQLQDDIDRLQEDLRRHAAATTSASYAAGEVQSLQAALE</sequence>
<dbReference type="GO" id="GO:0005783">
    <property type="term" value="C:endoplasmic reticulum"/>
    <property type="evidence" value="ECO:0007669"/>
    <property type="project" value="TreeGrafter"/>
</dbReference>
<keyword evidence="5" id="KW-0812">Transmembrane</keyword>
<dbReference type="InterPro" id="IPR003737">
    <property type="entry name" value="GlcNAc_PI_deacetylase-related"/>
</dbReference>
<gene>
    <name evidence="6" type="ORF">DYB32_008448</name>
</gene>
<dbReference type="EC" id="3.5.1.89" evidence="2"/>
<keyword evidence="5" id="KW-0472">Membrane</keyword>
<evidence type="ECO:0000256" key="4">
    <source>
        <dbReference type="SAM" id="MobiDB-lite"/>
    </source>
</evidence>
<feature type="transmembrane region" description="Helical" evidence="5">
    <location>
        <begin position="6"/>
        <end position="28"/>
    </location>
</feature>
<feature type="coiled-coil region" evidence="3">
    <location>
        <begin position="650"/>
        <end position="677"/>
    </location>
</feature>
<evidence type="ECO:0000256" key="2">
    <source>
        <dbReference type="ARBA" id="ARBA00012176"/>
    </source>
</evidence>
<dbReference type="GO" id="GO:0016020">
    <property type="term" value="C:membrane"/>
    <property type="evidence" value="ECO:0007669"/>
    <property type="project" value="GOC"/>
</dbReference>
<evidence type="ECO:0000256" key="3">
    <source>
        <dbReference type="SAM" id="Coils"/>
    </source>
</evidence>
<evidence type="ECO:0000256" key="1">
    <source>
        <dbReference type="ARBA" id="ARBA00006066"/>
    </source>
</evidence>
<dbReference type="Proteomes" id="UP000285060">
    <property type="component" value="Unassembled WGS sequence"/>
</dbReference>
<comment type="caution">
    <text evidence="6">The sequence shown here is derived from an EMBL/GenBank/DDBJ whole genome shotgun (WGS) entry which is preliminary data.</text>
</comment>
<name>A0A418ASY6_9STRA</name>
<feature type="region of interest" description="Disordered" evidence="4">
    <location>
        <begin position="592"/>
        <end position="642"/>
    </location>
</feature>
<feature type="non-terminal residue" evidence="6">
    <location>
        <position position="928"/>
    </location>
</feature>
<proteinExistence type="inferred from homology"/>
<organism evidence="6 7">
    <name type="scientific">Aphanomyces invadans</name>
    <dbReference type="NCBI Taxonomy" id="157072"/>
    <lineage>
        <taxon>Eukaryota</taxon>
        <taxon>Sar</taxon>
        <taxon>Stramenopiles</taxon>
        <taxon>Oomycota</taxon>
        <taxon>Saprolegniomycetes</taxon>
        <taxon>Saprolegniales</taxon>
        <taxon>Verrucalvaceae</taxon>
        <taxon>Aphanomyces</taxon>
    </lineage>
</organism>
<accession>A0A418ASY6</accession>
<reference evidence="6 7" key="1">
    <citation type="submission" date="2018-08" db="EMBL/GenBank/DDBJ databases">
        <title>Aphanomyces genome sequencing and annotation.</title>
        <authorList>
            <person name="Minardi D."/>
            <person name="Oidtmann B."/>
            <person name="Van Der Giezen M."/>
            <person name="Studholme D.J."/>
        </authorList>
    </citation>
    <scope>NUCLEOTIDE SEQUENCE [LARGE SCALE GENOMIC DNA]</scope>
    <source>
        <strain evidence="6 7">NJM0002</strain>
    </source>
</reference>
<dbReference type="UniPathway" id="UPA00196"/>
<evidence type="ECO:0000313" key="7">
    <source>
        <dbReference type="Proteomes" id="UP000285060"/>
    </source>
</evidence>